<sequence>MTVLRYMPLLLLPIPPILLTILFPVWNFEGNFTLEFLRIPLFATAIVIAYILPFFAPTFPLYMWIHRVAVVITCAGLPVAKVQRAEEQFASWMLAVIQECLLILSLDLYSFPRRPVLRIMFSCVFKSFSLFGFAAVVFVGAELLQSCEGIVHTFGIVLLAVIILLLLPLLICFLENDELKRGFRVLLFYPALVGKLTAVVIELAFFPFWDLSSNSFEVAMAVLALLSTLTSLIFGLLEVLRVVNLDDWGRKARELLAENISCFGDCVKEVRSRSRKLSTHLRRVSLAGVTALRISPSQTPSSAAPQIQIPENLNSQTEIKKHAEEQHGVARDGVGMEVGKRVSILSVDSFAGGESLSAVPVERESGGVEEPRESALFHGAGRLTLSDGSHSPFRSPPPDLERGTPTSPTESLRDPSHPHSEPLSFVLPPLATPSSKLGYHFGTESRQRGSKEERRETT</sequence>
<keyword evidence="2" id="KW-0472">Membrane</keyword>
<evidence type="ECO:0000256" key="2">
    <source>
        <dbReference type="SAM" id="Phobius"/>
    </source>
</evidence>
<proteinExistence type="predicted"/>
<dbReference type="AlphaFoldDB" id="A0A0G4HH64"/>
<evidence type="ECO:0000256" key="1">
    <source>
        <dbReference type="SAM" id="MobiDB-lite"/>
    </source>
</evidence>
<gene>
    <name evidence="3" type="ORF">Cvel_6789</name>
</gene>
<organism evidence="3">
    <name type="scientific">Chromera velia CCMP2878</name>
    <dbReference type="NCBI Taxonomy" id="1169474"/>
    <lineage>
        <taxon>Eukaryota</taxon>
        <taxon>Sar</taxon>
        <taxon>Alveolata</taxon>
        <taxon>Colpodellida</taxon>
        <taxon>Chromeraceae</taxon>
        <taxon>Chromera</taxon>
    </lineage>
</organism>
<accession>A0A0G4HH64</accession>
<keyword evidence="2" id="KW-1133">Transmembrane helix</keyword>
<dbReference type="EMBL" id="CDMZ01002651">
    <property type="protein sequence ID" value="CEM43290.1"/>
    <property type="molecule type" value="Genomic_DNA"/>
</dbReference>
<feature type="transmembrane region" description="Helical" evidence="2">
    <location>
        <begin position="32"/>
        <end position="52"/>
    </location>
</feature>
<name>A0A0G4HH64_9ALVE</name>
<feature type="region of interest" description="Disordered" evidence="1">
    <location>
        <begin position="382"/>
        <end position="458"/>
    </location>
</feature>
<feature type="compositionally biased region" description="Basic and acidic residues" evidence="1">
    <location>
        <begin position="443"/>
        <end position="458"/>
    </location>
</feature>
<feature type="transmembrane region" description="Helical" evidence="2">
    <location>
        <begin position="150"/>
        <end position="174"/>
    </location>
</feature>
<feature type="transmembrane region" description="Helical" evidence="2">
    <location>
        <begin position="123"/>
        <end position="144"/>
    </location>
</feature>
<evidence type="ECO:0000313" key="3">
    <source>
        <dbReference type="EMBL" id="CEM43290.1"/>
    </source>
</evidence>
<feature type="transmembrane region" description="Helical" evidence="2">
    <location>
        <begin position="218"/>
        <end position="243"/>
    </location>
</feature>
<dbReference type="VEuPathDB" id="CryptoDB:Cvel_6789"/>
<keyword evidence="2" id="KW-0812">Transmembrane</keyword>
<reference evidence="3" key="1">
    <citation type="submission" date="2014-11" db="EMBL/GenBank/DDBJ databases">
        <authorList>
            <person name="Otto D Thomas"/>
            <person name="Naeem Raeece"/>
        </authorList>
    </citation>
    <scope>NUCLEOTIDE SEQUENCE</scope>
</reference>
<feature type="compositionally biased region" description="Basic and acidic residues" evidence="1">
    <location>
        <begin position="411"/>
        <end position="420"/>
    </location>
</feature>
<feature type="transmembrane region" description="Helical" evidence="2">
    <location>
        <begin position="186"/>
        <end position="206"/>
    </location>
</feature>
<feature type="transmembrane region" description="Helical" evidence="2">
    <location>
        <begin position="7"/>
        <end position="26"/>
    </location>
</feature>
<protein>
    <submittedName>
        <fullName evidence="3">Uncharacterized protein</fullName>
    </submittedName>
</protein>